<keyword evidence="1" id="KW-0812">Transmembrane</keyword>
<reference evidence="2 3" key="1">
    <citation type="submission" date="2017-06" db="EMBL/GenBank/DDBJ databases">
        <title>Genome sequencing of cyanobaciteial culture collection at National Institute for Environmental Studies (NIES).</title>
        <authorList>
            <person name="Hirose Y."/>
            <person name="Shimura Y."/>
            <person name="Fujisawa T."/>
            <person name="Nakamura Y."/>
            <person name="Kawachi M."/>
        </authorList>
    </citation>
    <scope>NUCLEOTIDE SEQUENCE [LARGE SCALE GENOMIC DNA]</scope>
    <source>
        <strain evidence="2 3">NIES-4072</strain>
    </source>
</reference>
<accession>A0A2R5FNU0</accession>
<dbReference type="Proteomes" id="UP000245124">
    <property type="component" value="Unassembled WGS sequence"/>
</dbReference>
<keyword evidence="1" id="KW-1133">Transmembrane helix</keyword>
<keyword evidence="1" id="KW-0472">Membrane</keyword>
<dbReference type="RefSeq" id="WP_280524417.1">
    <property type="nucleotide sequence ID" value="NZ_BDUD01000001.1"/>
</dbReference>
<gene>
    <name evidence="2" type="ORF">NIES4072_33780</name>
</gene>
<feature type="transmembrane region" description="Helical" evidence="1">
    <location>
        <begin position="6"/>
        <end position="26"/>
    </location>
</feature>
<comment type="caution">
    <text evidence="2">The sequence shown here is derived from an EMBL/GenBank/DDBJ whole genome shotgun (WGS) entry which is preliminary data.</text>
</comment>
<dbReference type="AlphaFoldDB" id="A0A2R5FNU0"/>
<evidence type="ECO:0000313" key="2">
    <source>
        <dbReference type="EMBL" id="GBG19709.1"/>
    </source>
</evidence>
<evidence type="ECO:0000313" key="3">
    <source>
        <dbReference type="Proteomes" id="UP000245124"/>
    </source>
</evidence>
<keyword evidence="3" id="KW-1185">Reference proteome</keyword>
<name>A0A2R5FNU0_NOSCO</name>
<sequence>MVLGIGHWALGMGIGYWVLGIGHWAWERGLGDKGKHLLQVLI</sequence>
<dbReference type="EMBL" id="BDUD01000001">
    <property type="protein sequence ID" value="GBG19709.1"/>
    <property type="molecule type" value="Genomic_DNA"/>
</dbReference>
<organism evidence="2 3">
    <name type="scientific">Nostoc commune NIES-4072</name>
    <dbReference type="NCBI Taxonomy" id="2005467"/>
    <lineage>
        <taxon>Bacteria</taxon>
        <taxon>Bacillati</taxon>
        <taxon>Cyanobacteriota</taxon>
        <taxon>Cyanophyceae</taxon>
        <taxon>Nostocales</taxon>
        <taxon>Nostocaceae</taxon>
        <taxon>Nostoc</taxon>
    </lineage>
</organism>
<proteinExistence type="predicted"/>
<evidence type="ECO:0000256" key="1">
    <source>
        <dbReference type="SAM" id="Phobius"/>
    </source>
</evidence>
<protein>
    <submittedName>
        <fullName evidence="2">Uncharacterized protein</fullName>
    </submittedName>
</protein>